<evidence type="ECO:0000256" key="2">
    <source>
        <dbReference type="ARBA" id="ARBA00023002"/>
    </source>
</evidence>
<dbReference type="InterPro" id="IPR002347">
    <property type="entry name" value="SDR_fam"/>
</dbReference>
<accession>A0A1E3VNI5</accession>
<name>A0A1E3VNI5_9HYPH</name>
<protein>
    <submittedName>
        <fullName evidence="5">Short-chain dehydrogenase</fullName>
    </submittedName>
</protein>
<dbReference type="InterPro" id="IPR036291">
    <property type="entry name" value="NAD(P)-bd_dom_sf"/>
</dbReference>
<dbReference type="EMBL" id="LPWE01000011">
    <property type="protein sequence ID" value="ODR95098.1"/>
    <property type="molecule type" value="Genomic_DNA"/>
</dbReference>
<dbReference type="InterPro" id="IPR051911">
    <property type="entry name" value="SDR_oxidoreductase"/>
</dbReference>
<proteinExistence type="inferred from homology"/>
<dbReference type="PROSITE" id="PS00061">
    <property type="entry name" value="ADH_SHORT"/>
    <property type="match status" value="1"/>
</dbReference>
<evidence type="ECO:0000259" key="4">
    <source>
        <dbReference type="SMART" id="SM00822"/>
    </source>
</evidence>
<feature type="domain" description="Ketoreductase" evidence="4">
    <location>
        <begin position="2"/>
        <end position="182"/>
    </location>
</feature>
<evidence type="ECO:0000256" key="3">
    <source>
        <dbReference type="RuleBase" id="RU000363"/>
    </source>
</evidence>
<organism evidence="5 6">
    <name type="scientific">Methyloceanibacter stevinii</name>
    <dbReference type="NCBI Taxonomy" id="1774970"/>
    <lineage>
        <taxon>Bacteria</taxon>
        <taxon>Pseudomonadati</taxon>
        <taxon>Pseudomonadota</taxon>
        <taxon>Alphaproteobacteria</taxon>
        <taxon>Hyphomicrobiales</taxon>
        <taxon>Hyphomicrobiaceae</taxon>
        <taxon>Methyloceanibacter</taxon>
    </lineage>
</organism>
<dbReference type="PANTHER" id="PTHR43976:SF16">
    <property type="entry name" value="SHORT-CHAIN DEHYDROGENASE_REDUCTASE FAMILY PROTEIN"/>
    <property type="match status" value="1"/>
</dbReference>
<evidence type="ECO:0000313" key="5">
    <source>
        <dbReference type="EMBL" id="ODR95098.1"/>
    </source>
</evidence>
<evidence type="ECO:0000313" key="6">
    <source>
        <dbReference type="Proteomes" id="UP000094172"/>
    </source>
</evidence>
<dbReference type="RefSeq" id="WP_069444395.1">
    <property type="nucleotide sequence ID" value="NZ_LPWE01000011.1"/>
</dbReference>
<dbReference type="PRINTS" id="PR00080">
    <property type="entry name" value="SDRFAMILY"/>
</dbReference>
<dbReference type="GO" id="GO:0016491">
    <property type="term" value="F:oxidoreductase activity"/>
    <property type="evidence" value="ECO:0007669"/>
    <property type="project" value="UniProtKB-KW"/>
</dbReference>
<reference evidence="5 6" key="1">
    <citation type="journal article" date="2016" name="Environ. Microbiol.">
        <title>New Methyloceanibacter diversity from North Sea sediments includes methanotroph containing solely the soluble methane monooxygenase.</title>
        <authorList>
            <person name="Vekeman B."/>
            <person name="Kerckhof F.M."/>
            <person name="Cremers G."/>
            <person name="de Vos P."/>
            <person name="Vandamme P."/>
            <person name="Boon N."/>
            <person name="Op den Camp H.J."/>
            <person name="Heylen K."/>
        </authorList>
    </citation>
    <scope>NUCLEOTIDE SEQUENCE [LARGE SCALE GENOMIC DNA]</scope>
    <source>
        <strain evidence="5 6">R-67176</strain>
    </source>
</reference>
<keyword evidence="6" id="KW-1185">Reference proteome</keyword>
<dbReference type="AlphaFoldDB" id="A0A1E3VNI5"/>
<dbReference type="Proteomes" id="UP000094172">
    <property type="component" value="Unassembled WGS sequence"/>
</dbReference>
<dbReference type="SMART" id="SM00822">
    <property type="entry name" value="PKS_KR"/>
    <property type="match status" value="1"/>
</dbReference>
<dbReference type="STRING" id="1774970.AUC70_05065"/>
<dbReference type="Pfam" id="PF00106">
    <property type="entry name" value="adh_short"/>
    <property type="match status" value="1"/>
</dbReference>
<dbReference type="InterPro" id="IPR020904">
    <property type="entry name" value="Sc_DH/Rdtase_CS"/>
</dbReference>
<dbReference type="Gene3D" id="3.40.50.720">
    <property type="entry name" value="NAD(P)-binding Rossmann-like Domain"/>
    <property type="match status" value="1"/>
</dbReference>
<comment type="caution">
    <text evidence="5">The sequence shown here is derived from an EMBL/GenBank/DDBJ whole genome shotgun (WGS) entry which is preliminary data.</text>
</comment>
<dbReference type="PANTHER" id="PTHR43976">
    <property type="entry name" value="SHORT CHAIN DEHYDROGENASE"/>
    <property type="match status" value="1"/>
</dbReference>
<dbReference type="CDD" id="cd05374">
    <property type="entry name" value="17beta-HSD-like_SDR_c"/>
    <property type="match status" value="1"/>
</dbReference>
<dbReference type="SUPFAM" id="SSF51735">
    <property type="entry name" value="NAD(P)-binding Rossmann-fold domains"/>
    <property type="match status" value="1"/>
</dbReference>
<comment type="similarity">
    <text evidence="1 3">Belongs to the short-chain dehydrogenases/reductases (SDR) family.</text>
</comment>
<dbReference type="InterPro" id="IPR057326">
    <property type="entry name" value="KR_dom"/>
</dbReference>
<keyword evidence="2" id="KW-0560">Oxidoreductase</keyword>
<evidence type="ECO:0000256" key="1">
    <source>
        <dbReference type="ARBA" id="ARBA00006484"/>
    </source>
</evidence>
<gene>
    <name evidence="5" type="ORF">AUC70_05065</name>
</gene>
<sequence length="281" mass="30691">MRTVLITGTSTGIGQITAKVLVSKGWHVFATMRNLDKKGPLEKMVRQADGPGRVTFVALDVTDPASIEAAVTDILSQTGGTLDAVVHNAGVAIAGAHEDLPDAEIRRVMETNFFGVLGLTRALLPTFRAQKRGRIVCISSQSAFAGQPTNSIYCASKWALEGWAESIAYELDPFGIDVILVEPGPYKTEIWEATERVTPPGGPYTNWVRLVMRGADAHAAKNARDPKEVADVVANALETPHPKFRYPVGFFAKLDFFLRGKVPSRFIRRGTTRYLGIPRTR</sequence>
<dbReference type="PRINTS" id="PR00081">
    <property type="entry name" value="GDHRDH"/>
</dbReference>